<reference evidence="1 2" key="1">
    <citation type="journal article" date="2015" name="Stand. Genomic Sci.">
        <title>Complete genome sequence and description of Salinispira pacifica gen. nov., sp. nov., a novel spirochaete isolated form a hypersaline microbial mat.</title>
        <authorList>
            <person name="Ben Hania W."/>
            <person name="Joseph M."/>
            <person name="Schumann P."/>
            <person name="Bunk B."/>
            <person name="Fiebig A."/>
            <person name="Sproer C."/>
            <person name="Klenk H.P."/>
            <person name="Fardeau M.L."/>
            <person name="Spring S."/>
        </authorList>
    </citation>
    <scope>NUCLEOTIDE SEQUENCE [LARGE SCALE GENOMIC DNA]</scope>
    <source>
        <strain evidence="1 2">L21-RPul-D2</strain>
    </source>
</reference>
<proteinExistence type="predicted"/>
<evidence type="ECO:0000313" key="2">
    <source>
        <dbReference type="Proteomes" id="UP000018680"/>
    </source>
</evidence>
<dbReference type="CDD" id="cd02980">
    <property type="entry name" value="TRX_Fd_family"/>
    <property type="match status" value="1"/>
</dbReference>
<dbReference type="InterPro" id="IPR036249">
    <property type="entry name" value="Thioredoxin-like_sf"/>
</dbReference>
<dbReference type="HOGENOM" id="CLU_177584_0_1_12"/>
<keyword evidence="2" id="KW-1185">Reference proteome</keyword>
<gene>
    <name evidence="1" type="ORF">L21SP2_0542</name>
</gene>
<evidence type="ECO:0000313" key="1">
    <source>
        <dbReference type="EMBL" id="AHC13974.1"/>
    </source>
</evidence>
<name>V5WEI4_9SPIO</name>
<dbReference type="AlphaFoldDB" id="V5WEI4"/>
<dbReference type="Gene3D" id="3.40.30.10">
    <property type="entry name" value="Glutaredoxin"/>
    <property type="match status" value="1"/>
</dbReference>
<protein>
    <recommendedName>
        <fullName evidence="3">(2Fe-2S) ferredoxin domain-containing protein</fullName>
    </recommendedName>
</protein>
<dbReference type="KEGG" id="slr:L21SP2_0542"/>
<dbReference type="Proteomes" id="UP000018680">
    <property type="component" value="Chromosome"/>
</dbReference>
<dbReference type="EMBL" id="CP006939">
    <property type="protein sequence ID" value="AHC13974.1"/>
    <property type="molecule type" value="Genomic_DNA"/>
</dbReference>
<sequence>MSRAVETITICMGSSCHSRGNRENLELLRQWLSGQSKNPDAQIELKGTLCCGKCSSGPHLTGNNEEPLPSSPGLLEQWLRRHLFRKESDRRDEPNPEVM</sequence>
<organism evidence="1 2">
    <name type="scientific">Salinispira pacifica</name>
    <dbReference type="NCBI Taxonomy" id="1307761"/>
    <lineage>
        <taxon>Bacteria</taxon>
        <taxon>Pseudomonadati</taxon>
        <taxon>Spirochaetota</taxon>
        <taxon>Spirochaetia</taxon>
        <taxon>Spirochaetales</taxon>
        <taxon>Spirochaetaceae</taxon>
        <taxon>Salinispira</taxon>
    </lineage>
</organism>
<dbReference type="OrthoDB" id="9807975at2"/>
<dbReference type="STRING" id="1307761.L21SP2_0542"/>
<dbReference type="SUPFAM" id="SSF52833">
    <property type="entry name" value="Thioredoxin-like"/>
    <property type="match status" value="1"/>
</dbReference>
<evidence type="ECO:0008006" key="3">
    <source>
        <dbReference type="Google" id="ProtNLM"/>
    </source>
</evidence>
<dbReference type="Pfam" id="PF01257">
    <property type="entry name" value="2Fe-2S_thioredx"/>
    <property type="match status" value="1"/>
</dbReference>
<dbReference type="RefSeq" id="WP_024266906.1">
    <property type="nucleotide sequence ID" value="NC_023035.1"/>
</dbReference>
<accession>V5WEI4</accession>